<evidence type="ECO:0000313" key="2">
    <source>
        <dbReference type="Proteomes" id="UP000249061"/>
    </source>
</evidence>
<dbReference type="InterPro" id="IPR038666">
    <property type="entry name" value="SSP1_head-tail_sf"/>
</dbReference>
<sequence>MTASGPMREVIHLQAQTELQDDTGQRRLIWNDVAVRRAEVTQSTGSEVVTGAARAARVPTIFRIRYPREFEVTPAMRVVNRGRVFNIISRADADGRRVELVITAEELVGEAP</sequence>
<name>A0A2W5UUR1_9BACT</name>
<accession>A0A2W5UUR1</accession>
<dbReference type="Proteomes" id="UP000249061">
    <property type="component" value="Unassembled WGS sequence"/>
</dbReference>
<evidence type="ECO:0008006" key="3">
    <source>
        <dbReference type="Google" id="ProtNLM"/>
    </source>
</evidence>
<protein>
    <recommendedName>
        <fullName evidence="3">Head-tail adaptor protein</fullName>
    </recommendedName>
</protein>
<dbReference type="Pfam" id="PF05521">
    <property type="entry name" value="Phage_HCP"/>
    <property type="match status" value="1"/>
</dbReference>
<organism evidence="1 2">
    <name type="scientific">Archangium gephyra</name>
    <dbReference type="NCBI Taxonomy" id="48"/>
    <lineage>
        <taxon>Bacteria</taxon>
        <taxon>Pseudomonadati</taxon>
        <taxon>Myxococcota</taxon>
        <taxon>Myxococcia</taxon>
        <taxon>Myxococcales</taxon>
        <taxon>Cystobacterineae</taxon>
        <taxon>Archangiaceae</taxon>
        <taxon>Archangium</taxon>
    </lineage>
</organism>
<dbReference type="InterPro" id="IPR008767">
    <property type="entry name" value="Phage_SPP1_head-tail_adaptor"/>
</dbReference>
<dbReference type="Gene3D" id="2.40.10.270">
    <property type="entry name" value="Bacteriophage SPP1 head-tail adaptor protein"/>
    <property type="match status" value="1"/>
</dbReference>
<proteinExistence type="predicted"/>
<dbReference type="EMBL" id="QFQP01000034">
    <property type="protein sequence ID" value="PZR07074.1"/>
    <property type="molecule type" value="Genomic_DNA"/>
</dbReference>
<dbReference type="NCBIfam" id="TIGR01563">
    <property type="entry name" value="gp16_SPP1"/>
    <property type="match status" value="1"/>
</dbReference>
<evidence type="ECO:0000313" key="1">
    <source>
        <dbReference type="EMBL" id="PZR07074.1"/>
    </source>
</evidence>
<dbReference type="AlphaFoldDB" id="A0A2W5UUR1"/>
<gene>
    <name evidence="1" type="ORF">DI536_28885</name>
</gene>
<comment type="caution">
    <text evidence="1">The sequence shown here is derived from an EMBL/GenBank/DDBJ whole genome shotgun (WGS) entry which is preliminary data.</text>
</comment>
<reference evidence="1 2" key="1">
    <citation type="submission" date="2017-08" db="EMBL/GenBank/DDBJ databases">
        <title>Infants hospitalized years apart are colonized by the same room-sourced microbial strains.</title>
        <authorList>
            <person name="Brooks B."/>
            <person name="Olm M.R."/>
            <person name="Firek B.A."/>
            <person name="Baker R."/>
            <person name="Thomas B.C."/>
            <person name="Morowitz M.J."/>
            <person name="Banfield J.F."/>
        </authorList>
    </citation>
    <scope>NUCLEOTIDE SEQUENCE [LARGE SCALE GENOMIC DNA]</scope>
    <source>
        <strain evidence="1">S2_003_000_R2_14</strain>
    </source>
</reference>